<dbReference type="InterPro" id="IPR050149">
    <property type="entry name" value="Collagen_superfamily"/>
</dbReference>
<protein>
    <recommendedName>
        <fullName evidence="4">Collagen triple helix repeat-containing protein</fullName>
    </recommendedName>
</protein>
<feature type="compositionally biased region" description="Low complexity" evidence="1">
    <location>
        <begin position="344"/>
        <end position="357"/>
    </location>
</feature>
<dbReference type="InterPro" id="IPR008160">
    <property type="entry name" value="Collagen"/>
</dbReference>
<keyword evidence="3" id="KW-1185">Reference proteome</keyword>
<dbReference type="PANTHER" id="PTHR24023">
    <property type="entry name" value="COLLAGEN ALPHA"/>
    <property type="match status" value="1"/>
</dbReference>
<sequence>MTSPDLTPTKPEDYYHLPDVGQAVRIRGLVSTTFLRRGETMVIRWTQFWADHVVRNYVDIIGMVEEPAASEYFPTMAEVWRLIEQGAKTLPGERILGIRATDSQLIVRVGTEDAFGRDIPVTWPELTNLIREVVNLRDNTRELSDQAVRHLEAGVEELKNRLVDYNGIASAAAKVALDAAQEAKDNAAESGASAYEVAVRHGFKGTEEEWVASLTGPRGEAGPPGPQGAQGGTGPAGPRGPEGPEGPRGAEGPRGRDGTSVTVAGQVPTAGDLPGGLGAGDVGTGYITADDGHLHVWSGSAWVDAGPIRGPEGPQGPQGERGAPGADGRDGETGPVGPPGADGTPGARGPEGPRGPQGLKGDPGDVGPPGATGARGLPGEKGEKGDTGEPGPQGPPGTRGETGPPGPKGDRGEMGPVGPPGADGKDGVVPQPMAWTTCYCILRDNGSINPGSGGWQRYRYRVVNGWCELQGSIRWGTNPSSGGGYLRVTNLPVLPDRYQAATEPVGTGILWLAAPALLFDVTIAMPPSVNQIEFLVPEHGGSTLRKGMRIWDGSNGSGTGYPGNPTFAIDSNTSALNFTARYPVTT</sequence>
<gene>
    <name evidence="2" type="ORF">ACFORJ_01775</name>
</gene>
<evidence type="ECO:0000313" key="3">
    <source>
        <dbReference type="Proteomes" id="UP001595751"/>
    </source>
</evidence>
<feature type="region of interest" description="Disordered" evidence="1">
    <location>
        <begin position="305"/>
        <end position="429"/>
    </location>
</feature>
<evidence type="ECO:0000313" key="2">
    <source>
        <dbReference type="EMBL" id="MFC3848898.1"/>
    </source>
</evidence>
<evidence type="ECO:0008006" key="4">
    <source>
        <dbReference type="Google" id="ProtNLM"/>
    </source>
</evidence>
<evidence type="ECO:0000256" key="1">
    <source>
        <dbReference type="SAM" id="MobiDB-lite"/>
    </source>
</evidence>
<dbReference type="PANTHER" id="PTHR24023:SF1082">
    <property type="entry name" value="COLLAGEN TRIPLE HELIX REPEAT"/>
    <property type="match status" value="1"/>
</dbReference>
<reference evidence="3" key="1">
    <citation type="journal article" date="2019" name="Int. J. Syst. Evol. Microbiol.">
        <title>The Global Catalogue of Microorganisms (GCM) 10K type strain sequencing project: providing services to taxonomists for standard genome sequencing and annotation.</title>
        <authorList>
            <consortium name="The Broad Institute Genomics Platform"/>
            <consortium name="The Broad Institute Genome Sequencing Center for Infectious Disease"/>
            <person name="Wu L."/>
            <person name="Ma J."/>
        </authorList>
    </citation>
    <scope>NUCLEOTIDE SEQUENCE [LARGE SCALE GENOMIC DNA]</scope>
    <source>
        <strain evidence="3">CCUG 53252</strain>
    </source>
</reference>
<feature type="compositionally biased region" description="Low complexity" evidence="1">
    <location>
        <begin position="306"/>
        <end position="326"/>
    </location>
</feature>
<dbReference type="RefSeq" id="WP_290291711.1">
    <property type="nucleotide sequence ID" value="NZ_CP047211.1"/>
</dbReference>
<feature type="compositionally biased region" description="Gly residues" evidence="1">
    <location>
        <begin position="228"/>
        <end position="237"/>
    </location>
</feature>
<dbReference type="Pfam" id="PF01391">
    <property type="entry name" value="Collagen"/>
    <property type="match status" value="1"/>
</dbReference>
<dbReference type="EMBL" id="JBHRZN010000001">
    <property type="protein sequence ID" value="MFC3848898.1"/>
    <property type="molecule type" value="Genomic_DNA"/>
</dbReference>
<feature type="region of interest" description="Disordered" evidence="1">
    <location>
        <begin position="214"/>
        <end position="276"/>
    </location>
</feature>
<accession>A0ABV7ZK06</accession>
<comment type="caution">
    <text evidence="2">The sequence shown here is derived from an EMBL/GenBank/DDBJ whole genome shotgun (WGS) entry which is preliminary data.</text>
</comment>
<name>A0ABV7ZK06_9CORY</name>
<dbReference type="Proteomes" id="UP001595751">
    <property type="component" value="Unassembled WGS sequence"/>
</dbReference>
<proteinExistence type="predicted"/>
<organism evidence="2 3">
    <name type="scientific">Corynebacterium hansenii</name>
    <dbReference type="NCBI Taxonomy" id="394964"/>
    <lineage>
        <taxon>Bacteria</taxon>
        <taxon>Bacillati</taxon>
        <taxon>Actinomycetota</taxon>
        <taxon>Actinomycetes</taxon>
        <taxon>Mycobacteriales</taxon>
        <taxon>Corynebacteriaceae</taxon>
        <taxon>Corynebacterium</taxon>
    </lineage>
</organism>
<feature type="compositionally biased region" description="Basic and acidic residues" evidence="1">
    <location>
        <begin position="378"/>
        <end position="387"/>
    </location>
</feature>